<gene>
    <name evidence="14" type="ORF">SAMN04487940_106111</name>
</gene>
<keyword evidence="4" id="KW-1003">Cell membrane</keyword>
<evidence type="ECO:0000259" key="13">
    <source>
        <dbReference type="Pfam" id="PF08345"/>
    </source>
</evidence>
<dbReference type="AlphaFoldDB" id="A0A975ZNE3"/>
<dbReference type="GO" id="GO:0003774">
    <property type="term" value="F:cytoskeletal motor activity"/>
    <property type="evidence" value="ECO:0007669"/>
    <property type="project" value="InterPro"/>
</dbReference>
<dbReference type="PANTHER" id="PTHR30046:SF0">
    <property type="entry name" value="FLAGELLAR M-RING PROTEIN"/>
    <property type="match status" value="1"/>
</dbReference>
<dbReference type="Proteomes" id="UP000182932">
    <property type="component" value="Unassembled WGS sequence"/>
</dbReference>
<dbReference type="GO" id="GO:0071973">
    <property type="term" value="P:bacterial-type flagellum-dependent cell motility"/>
    <property type="evidence" value="ECO:0007669"/>
    <property type="project" value="InterPro"/>
</dbReference>
<evidence type="ECO:0000256" key="4">
    <source>
        <dbReference type="ARBA" id="ARBA00022475"/>
    </source>
</evidence>
<evidence type="ECO:0000313" key="15">
    <source>
        <dbReference type="Proteomes" id="UP000182932"/>
    </source>
</evidence>
<dbReference type="GO" id="GO:0009431">
    <property type="term" value="C:bacterial-type flagellum basal body, MS ring"/>
    <property type="evidence" value="ECO:0007669"/>
    <property type="project" value="InterPro"/>
</dbReference>
<feature type="compositionally biased region" description="Low complexity" evidence="10">
    <location>
        <begin position="461"/>
        <end position="485"/>
    </location>
</feature>
<comment type="caution">
    <text evidence="14">The sequence shown here is derived from an EMBL/GenBank/DDBJ whole genome shotgun (WGS) entry which is preliminary data.</text>
</comment>
<keyword evidence="15" id="KW-1185">Reference proteome</keyword>
<keyword evidence="14" id="KW-0969">Cilium</keyword>
<dbReference type="InterPro" id="IPR006182">
    <property type="entry name" value="FliF_N_dom"/>
</dbReference>
<dbReference type="EMBL" id="FNYY01000006">
    <property type="protein sequence ID" value="SEJ47616.1"/>
    <property type="molecule type" value="Genomic_DNA"/>
</dbReference>
<feature type="compositionally biased region" description="Pro residues" evidence="10">
    <location>
        <begin position="509"/>
        <end position="522"/>
    </location>
</feature>
<feature type="region of interest" description="Disordered" evidence="10">
    <location>
        <begin position="460"/>
        <end position="527"/>
    </location>
</feature>
<accession>A0A975ZNE3</accession>
<dbReference type="GO" id="GO:0005886">
    <property type="term" value="C:plasma membrane"/>
    <property type="evidence" value="ECO:0007669"/>
    <property type="project" value="UniProtKB-SubCell"/>
</dbReference>
<evidence type="ECO:0000256" key="5">
    <source>
        <dbReference type="ARBA" id="ARBA00022692"/>
    </source>
</evidence>
<dbReference type="PIRSF" id="PIRSF004862">
    <property type="entry name" value="FliF"/>
    <property type="match status" value="1"/>
</dbReference>
<dbReference type="InterPro" id="IPR045851">
    <property type="entry name" value="AMP-bd_C_sf"/>
</dbReference>
<dbReference type="Pfam" id="PF08345">
    <property type="entry name" value="YscJ_FliF_C"/>
    <property type="match status" value="1"/>
</dbReference>
<comment type="subcellular location">
    <subcellularLocation>
        <location evidence="1 9">Bacterial flagellum basal body</location>
    </subcellularLocation>
    <subcellularLocation>
        <location evidence="2">Cell membrane</location>
        <topology evidence="2">Multi-pass membrane protein</topology>
    </subcellularLocation>
</comment>
<dbReference type="PRINTS" id="PR01009">
    <property type="entry name" value="FLGMRINGFLIF"/>
</dbReference>
<reference evidence="14 15" key="1">
    <citation type="submission" date="2016-10" db="EMBL/GenBank/DDBJ databases">
        <authorList>
            <person name="Varghese N."/>
            <person name="Submissions S."/>
        </authorList>
    </citation>
    <scope>NUCLEOTIDE SEQUENCE [LARGE SCALE GENOMIC DNA]</scope>
    <source>
        <strain evidence="14 15">FF3</strain>
    </source>
</reference>
<keyword evidence="14" id="KW-0282">Flagellum</keyword>
<feature type="compositionally biased region" description="Basic and acidic residues" evidence="10">
    <location>
        <begin position="324"/>
        <end position="335"/>
    </location>
</feature>
<dbReference type="InterPro" id="IPR013556">
    <property type="entry name" value="Flag_M-ring_C"/>
</dbReference>
<dbReference type="Pfam" id="PF01514">
    <property type="entry name" value="YscJ_FliF"/>
    <property type="match status" value="1"/>
</dbReference>
<sequence length="553" mass="57696">MQKADPTEDSVDQFAKTWAALNMQRKIAALAAGLGMFAAVFLMSRMAATPNMALLYAGLENGAAGEVVRALEQRGLEYEIHGGSIFVPSNQRDELRLTLASEGLPANSTKGYELLDQLSGFGTTSQMFDAAYWRAKEGELARTILSSPGVSAARVHIANAATNPFRREGESSASVFLTAAGGALSPQQAKSLKYLVSSAVPGLAPERVSVIDSTGGLIAASEEDAPASIGDERSATLRDAVTRLVEARVGVGNAVVEVSVDTVTDSESIRERRIDPGSRVAISTDTEERSNTAQEAGGGDVTVASNLPAGEGGGSGESQSQGNETRERVNYEVSQTEREVIRAPGAIKRLTVAVLVNGTRTPDGSGAETFTPLPEREIEALQELVASAVGFDAARGDAITIRSMAFEPVSEIGTAAAPGLLAQLPFNLGTLVQMAVLGVVALILGLFVLRPIFRNPPPPDRLALPPRDGAAPAHATPATPEAATPLDGEIDDGQGGFISLTPTRAAPEAPAPGAEPAPPPADPVERLRGLIGERQEETVEILRGWLDDTGEKA</sequence>
<keyword evidence="5 11" id="KW-0812">Transmembrane</keyword>
<keyword evidence="7 11" id="KW-0472">Membrane</keyword>
<keyword evidence="8 9" id="KW-0975">Bacterial flagellum</keyword>
<evidence type="ECO:0000256" key="2">
    <source>
        <dbReference type="ARBA" id="ARBA00004651"/>
    </source>
</evidence>
<evidence type="ECO:0000256" key="8">
    <source>
        <dbReference type="ARBA" id="ARBA00023143"/>
    </source>
</evidence>
<keyword evidence="14" id="KW-0966">Cell projection</keyword>
<evidence type="ECO:0000313" key="14">
    <source>
        <dbReference type="EMBL" id="SEJ47616.1"/>
    </source>
</evidence>
<feature type="domain" description="Flagellar M-ring N-terminal" evidence="12">
    <location>
        <begin position="48"/>
        <end position="218"/>
    </location>
</feature>
<dbReference type="NCBIfam" id="TIGR00206">
    <property type="entry name" value="fliF"/>
    <property type="match status" value="1"/>
</dbReference>
<evidence type="ECO:0000256" key="7">
    <source>
        <dbReference type="ARBA" id="ARBA00023136"/>
    </source>
</evidence>
<evidence type="ECO:0000256" key="1">
    <source>
        <dbReference type="ARBA" id="ARBA00004117"/>
    </source>
</evidence>
<feature type="transmembrane region" description="Helical" evidence="11">
    <location>
        <begin position="27"/>
        <end position="48"/>
    </location>
</feature>
<proteinExistence type="inferred from homology"/>
<feature type="transmembrane region" description="Helical" evidence="11">
    <location>
        <begin position="431"/>
        <end position="453"/>
    </location>
</feature>
<protein>
    <recommendedName>
        <fullName evidence="9">Flagellar M-ring protein</fullName>
    </recommendedName>
</protein>
<dbReference type="PANTHER" id="PTHR30046">
    <property type="entry name" value="FLAGELLAR M-RING PROTEIN"/>
    <property type="match status" value="1"/>
</dbReference>
<dbReference type="InterPro" id="IPR000067">
    <property type="entry name" value="FlgMring_FliF"/>
</dbReference>
<comment type="similarity">
    <text evidence="3 9">Belongs to the FliF family.</text>
</comment>
<keyword evidence="6 11" id="KW-1133">Transmembrane helix</keyword>
<dbReference type="Gene3D" id="3.30.300.30">
    <property type="match status" value="1"/>
</dbReference>
<evidence type="ECO:0000256" key="3">
    <source>
        <dbReference type="ARBA" id="ARBA00007971"/>
    </source>
</evidence>
<evidence type="ECO:0000256" key="6">
    <source>
        <dbReference type="ARBA" id="ARBA00022989"/>
    </source>
</evidence>
<feature type="region of interest" description="Disordered" evidence="10">
    <location>
        <begin position="271"/>
        <end position="335"/>
    </location>
</feature>
<name>A0A975ZNE3_9RHOB</name>
<evidence type="ECO:0000256" key="11">
    <source>
        <dbReference type="SAM" id="Phobius"/>
    </source>
</evidence>
<evidence type="ECO:0000259" key="12">
    <source>
        <dbReference type="Pfam" id="PF01514"/>
    </source>
</evidence>
<evidence type="ECO:0000256" key="10">
    <source>
        <dbReference type="SAM" id="MobiDB-lite"/>
    </source>
</evidence>
<evidence type="ECO:0000256" key="9">
    <source>
        <dbReference type="PIRNR" id="PIRNR004862"/>
    </source>
</evidence>
<comment type="function">
    <text evidence="9">The M ring may be actively involved in energy transduction.</text>
</comment>
<dbReference type="InterPro" id="IPR043427">
    <property type="entry name" value="YscJ/FliF"/>
</dbReference>
<feature type="domain" description="Flagellar M-ring C-terminal" evidence="13">
    <location>
        <begin position="247"/>
        <end position="406"/>
    </location>
</feature>
<organism evidence="14 15">
    <name type="scientific">Marinovum algicola</name>
    <dbReference type="NCBI Taxonomy" id="42444"/>
    <lineage>
        <taxon>Bacteria</taxon>
        <taxon>Pseudomonadati</taxon>
        <taxon>Pseudomonadota</taxon>
        <taxon>Alphaproteobacteria</taxon>
        <taxon>Rhodobacterales</taxon>
        <taxon>Roseobacteraceae</taxon>
        <taxon>Marinovum</taxon>
    </lineage>
</organism>